<name>A0A066ZNP5_HYDMR</name>
<dbReference type="SUPFAM" id="SSF161098">
    <property type="entry name" value="MetI-like"/>
    <property type="match status" value="1"/>
</dbReference>
<feature type="domain" description="ABC transmembrane type-1" evidence="8">
    <location>
        <begin position="110"/>
        <end position="314"/>
    </location>
</feature>
<dbReference type="EMBL" id="JMIU01000001">
    <property type="protein sequence ID" value="KDN95122.1"/>
    <property type="molecule type" value="Genomic_DNA"/>
</dbReference>
<dbReference type="Proteomes" id="UP000027341">
    <property type="component" value="Unassembled WGS sequence"/>
</dbReference>
<organism evidence="9 10">
    <name type="scientific">Hydrogenovibrio marinus</name>
    <dbReference type="NCBI Taxonomy" id="28885"/>
    <lineage>
        <taxon>Bacteria</taxon>
        <taxon>Pseudomonadati</taxon>
        <taxon>Pseudomonadota</taxon>
        <taxon>Gammaproteobacteria</taxon>
        <taxon>Thiotrichales</taxon>
        <taxon>Piscirickettsiaceae</taxon>
        <taxon>Hydrogenovibrio</taxon>
    </lineage>
</organism>
<proteinExistence type="inferred from homology"/>
<evidence type="ECO:0000256" key="5">
    <source>
        <dbReference type="ARBA" id="ARBA00022989"/>
    </source>
</evidence>
<keyword evidence="10" id="KW-1185">Reference proteome</keyword>
<dbReference type="GO" id="GO:0055085">
    <property type="term" value="P:transmembrane transport"/>
    <property type="evidence" value="ECO:0007669"/>
    <property type="project" value="InterPro"/>
</dbReference>
<dbReference type="AlphaFoldDB" id="A0A066ZNP5"/>
<dbReference type="InterPro" id="IPR045621">
    <property type="entry name" value="BPD_transp_1_N"/>
</dbReference>
<dbReference type="Pfam" id="PF19300">
    <property type="entry name" value="BPD_transp_1_N"/>
    <property type="match status" value="1"/>
</dbReference>
<dbReference type="PANTHER" id="PTHR30465">
    <property type="entry name" value="INNER MEMBRANE ABC TRANSPORTER"/>
    <property type="match status" value="1"/>
</dbReference>
<feature type="transmembrane region" description="Helical" evidence="7">
    <location>
        <begin position="247"/>
        <end position="272"/>
    </location>
</feature>
<evidence type="ECO:0000256" key="2">
    <source>
        <dbReference type="ARBA" id="ARBA00022448"/>
    </source>
</evidence>
<comment type="caution">
    <text evidence="9">The sequence shown here is derived from an EMBL/GenBank/DDBJ whole genome shotgun (WGS) entry which is preliminary data.</text>
</comment>
<evidence type="ECO:0000313" key="10">
    <source>
        <dbReference type="Proteomes" id="UP000027341"/>
    </source>
</evidence>
<keyword evidence="3" id="KW-1003">Cell membrane</keyword>
<feature type="transmembrane region" description="Helical" evidence="7">
    <location>
        <begin position="292"/>
        <end position="318"/>
    </location>
</feature>
<accession>A0A066ZNP5</accession>
<keyword evidence="5 7" id="KW-1133">Transmembrane helix</keyword>
<dbReference type="Gene3D" id="1.10.3720.10">
    <property type="entry name" value="MetI-like"/>
    <property type="match status" value="1"/>
</dbReference>
<feature type="transmembrane region" description="Helical" evidence="7">
    <location>
        <begin position="9"/>
        <end position="30"/>
    </location>
</feature>
<evidence type="ECO:0000256" key="4">
    <source>
        <dbReference type="ARBA" id="ARBA00022692"/>
    </source>
</evidence>
<evidence type="ECO:0000256" key="6">
    <source>
        <dbReference type="ARBA" id="ARBA00023136"/>
    </source>
</evidence>
<dbReference type="STRING" id="28885.EI16_02100"/>
<comment type="similarity">
    <text evidence="7">Belongs to the binding-protein-dependent transport system permease family.</text>
</comment>
<dbReference type="CDD" id="cd06261">
    <property type="entry name" value="TM_PBP2"/>
    <property type="match status" value="1"/>
</dbReference>
<dbReference type="PANTHER" id="PTHR30465:SF0">
    <property type="entry name" value="OLIGOPEPTIDE TRANSPORT SYSTEM PERMEASE PROTEIN APPB"/>
    <property type="match status" value="1"/>
</dbReference>
<protein>
    <submittedName>
        <fullName evidence="9">Peptide ABC transporter permease</fullName>
    </submittedName>
</protein>
<keyword evidence="2 7" id="KW-0813">Transport</keyword>
<evidence type="ECO:0000256" key="7">
    <source>
        <dbReference type="RuleBase" id="RU363032"/>
    </source>
</evidence>
<evidence type="ECO:0000256" key="1">
    <source>
        <dbReference type="ARBA" id="ARBA00004651"/>
    </source>
</evidence>
<evidence type="ECO:0000313" key="9">
    <source>
        <dbReference type="EMBL" id="KDN95122.1"/>
    </source>
</evidence>
<feature type="transmembrane region" description="Helical" evidence="7">
    <location>
        <begin position="191"/>
        <end position="211"/>
    </location>
</feature>
<dbReference type="PROSITE" id="PS50928">
    <property type="entry name" value="ABC_TM1"/>
    <property type="match status" value="1"/>
</dbReference>
<feature type="transmembrane region" description="Helical" evidence="7">
    <location>
        <begin position="116"/>
        <end position="138"/>
    </location>
</feature>
<keyword evidence="6 7" id="KW-0472">Membrane</keyword>
<dbReference type="GO" id="GO:0005886">
    <property type="term" value="C:plasma membrane"/>
    <property type="evidence" value="ECO:0007669"/>
    <property type="project" value="UniProtKB-SubCell"/>
</dbReference>
<sequence>MFAYIIRRLLYAIPILIGVNLITFALFFMVNTPDDMARAQLGAKQTSPELIQAWKVAHGYDKPLFFNEKAPGFEKVTNTLFTQESLKLFMFDFGQSDAGRQISSDILQRMVPSLSIALPTFMIGLITNIALALLIVLFRGSVLDSVTMTIAVAIMSISGLFYIIAGQVLFSKLLHWVPISGYATGWEGAKFVVLPILIGVFAGLGSGVRWYRSLFLEEINKDYVRTARAKGLSEISVLFKHVVQNGLLPILTGVVVVIPTLFMGSLIMESFFGIPGLGSYTIDAINSQDFGIVKAMVFLGSVLYIFGLILTDISYTFFDPRVRLNG</sequence>
<dbReference type="InterPro" id="IPR035906">
    <property type="entry name" value="MetI-like_sf"/>
</dbReference>
<feature type="transmembrane region" description="Helical" evidence="7">
    <location>
        <begin position="150"/>
        <end position="171"/>
    </location>
</feature>
<dbReference type="RefSeq" id="WP_029908917.1">
    <property type="nucleotide sequence ID" value="NZ_AP020335.1"/>
</dbReference>
<dbReference type="InterPro" id="IPR000515">
    <property type="entry name" value="MetI-like"/>
</dbReference>
<comment type="subcellular location">
    <subcellularLocation>
        <location evidence="1 7">Cell membrane</location>
        <topology evidence="1 7">Multi-pass membrane protein</topology>
    </subcellularLocation>
</comment>
<reference evidence="9 10" key="1">
    <citation type="submission" date="2014-04" db="EMBL/GenBank/DDBJ databases">
        <title>Draft genome sequence of Hydrogenovibrio marinus MH-110, a model organism for aerobic H2 metabolism.</title>
        <authorList>
            <person name="Cha H.J."/>
            <person name="Jo B.H."/>
            <person name="Hwang B.H."/>
        </authorList>
    </citation>
    <scope>NUCLEOTIDE SEQUENCE [LARGE SCALE GENOMIC DNA]</scope>
    <source>
        <strain evidence="9 10">MH-110</strain>
    </source>
</reference>
<evidence type="ECO:0000259" key="8">
    <source>
        <dbReference type="PROSITE" id="PS50928"/>
    </source>
</evidence>
<dbReference type="Pfam" id="PF00528">
    <property type="entry name" value="BPD_transp_1"/>
    <property type="match status" value="1"/>
</dbReference>
<gene>
    <name evidence="9" type="ORF">EI16_02100</name>
</gene>
<evidence type="ECO:0000256" key="3">
    <source>
        <dbReference type="ARBA" id="ARBA00022475"/>
    </source>
</evidence>
<keyword evidence="4 7" id="KW-0812">Transmembrane</keyword>